<reference evidence="2" key="1">
    <citation type="journal article" date="2019" name="Sci. Rep.">
        <title>Draft genome of Tanacetum cinerariifolium, the natural source of mosquito coil.</title>
        <authorList>
            <person name="Yamashiro T."/>
            <person name="Shiraishi A."/>
            <person name="Satake H."/>
            <person name="Nakayama K."/>
        </authorList>
    </citation>
    <scope>NUCLEOTIDE SEQUENCE</scope>
</reference>
<dbReference type="EMBL" id="BKCJ010121711">
    <property type="protein sequence ID" value="GEX65755.1"/>
    <property type="molecule type" value="Genomic_DNA"/>
</dbReference>
<protein>
    <submittedName>
        <fullName evidence="2">Zinc finger, CCHC-type</fullName>
    </submittedName>
</protein>
<organism evidence="2">
    <name type="scientific">Tanacetum cinerariifolium</name>
    <name type="common">Dalmatian daisy</name>
    <name type="synonym">Chrysanthemum cinerariifolium</name>
    <dbReference type="NCBI Taxonomy" id="118510"/>
    <lineage>
        <taxon>Eukaryota</taxon>
        <taxon>Viridiplantae</taxon>
        <taxon>Streptophyta</taxon>
        <taxon>Embryophyta</taxon>
        <taxon>Tracheophyta</taxon>
        <taxon>Spermatophyta</taxon>
        <taxon>Magnoliopsida</taxon>
        <taxon>eudicotyledons</taxon>
        <taxon>Gunneridae</taxon>
        <taxon>Pentapetalae</taxon>
        <taxon>asterids</taxon>
        <taxon>campanulids</taxon>
        <taxon>Asterales</taxon>
        <taxon>Asteraceae</taxon>
        <taxon>Asteroideae</taxon>
        <taxon>Anthemideae</taxon>
        <taxon>Anthemidinae</taxon>
        <taxon>Tanacetum</taxon>
    </lineage>
</organism>
<proteinExistence type="predicted"/>
<feature type="region of interest" description="Disordered" evidence="1">
    <location>
        <begin position="121"/>
        <end position="142"/>
    </location>
</feature>
<sequence length="197" mass="22375">MTFTIVNNSVFRGFFEKHKVTKHNFIDWYCSLRIVLLVKDKLTYLEHPIPGAPIPAPRQQIHRYALDAHTTWVKDFKEINYNMHDVRKTVNELHDMLKLHEKTLPKKDVAPALHAIRAGKVQKKNHKNKKPHMATKGNNGKGKTKLAYAHEYAPVCAPKPKIPPSPKKDNPAKDAICHQCGNGLRGSMKLKPGALDL</sequence>
<feature type="compositionally biased region" description="Basic residues" evidence="1">
    <location>
        <begin position="121"/>
        <end position="133"/>
    </location>
</feature>
<evidence type="ECO:0000256" key="1">
    <source>
        <dbReference type="SAM" id="MobiDB-lite"/>
    </source>
</evidence>
<name>A0A699HA31_TANCI</name>
<gene>
    <name evidence="2" type="ORF">Tci_337730</name>
</gene>
<comment type="caution">
    <text evidence="2">The sequence shown here is derived from an EMBL/GenBank/DDBJ whole genome shotgun (WGS) entry which is preliminary data.</text>
</comment>
<evidence type="ECO:0000313" key="2">
    <source>
        <dbReference type="EMBL" id="GEX65755.1"/>
    </source>
</evidence>
<accession>A0A699HA31</accession>
<dbReference type="AlphaFoldDB" id="A0A699HA31"/>